<gene>
    <name evidence="10" type="ORF">CB5_LOCUS22203</name>
</gene>
<keyword evidence="2" id="KW-0938">Abscisic acid signaling pathway</keyword>
<dbReference type="InterPro" id="IPR043452">
    <property type="entry name" value="BZIP46-like"/>
</dbReference>
<evidence type="ECO:0000256" key="7">
    <source>
        <dbReference type="SAM" id="Coils"/>
    </source>
</evidence>
<keyword evidence="3" id="KW-0805">Transcription regulation</keyword>
<evidence type="ECO:0000256" key="1">
    <source>
        <dbReference type="ARBA" id="ARBA00004123"/>
    </source>
</evidence>
<evidence type="ECO:0000256" key="6">
    <source>
        <dbReference type="ARBA" id="ARBA00023242"/>
    </source>
</evidence>
<dbReference type="PROSITE" id="PS50217">
    <property type="entry name" value="BZIP"/>
    <property type="match status" value="1"/>
</dbReference>
<evidence type="ECO:0000256" key="8">
    <source>
        <dbReference type="SAM" id="MobiDB-lite"/>
    </source>
</evidence>
<evidence type="ECO:0000259" key="9">
    <source>
        <dbReference type="PROSITE" id="PS50217"/>
    </source>
</evidence>
<keyword evidence="5" id="KW-0804">Transcription</keyword>
<dbReference type="SMART" id="SM00338">
    <property type="entry name" value="BRLZ"/>
    <property type="match status" value="1"/>
</dbReference>
<keyword evidence="7" id="KW-0175">Coiled coil</keyword>
<feature type="compositionally biased region" description="Polar residues" evidence="8">
    <location>
        <begin position="8"/>
        <end position="19"/>
    </location>
</feature>
<evidence type="ECO:0000313" key="10">
    <source>
        <dbReference type="EMBL" id="CAD1838992.1"/>
    </source>
</evidence>
<evidence type="ECO:0000256" key="5">
    <source>
        <dbReference type="ARBA" id="ARBA00023163"/>
    </source>
</evidence>
<dbReference type="GO" id="GO:0003677">
    <property type="term" value="F:DNA binding"/>
    <property type="evidence" value="ECO:0007669"/>
    <property type="project" value="UniProtKB-KW"/>
</dbReference>
<comment type="subcellular location">
    <subcellularLocation>
        <location evidence="1">Nucleus</location>
    </subcellularLocation>
</comment>
<keyword evidence="6" id="KW-0539">Nucleus</keyword>
<dbReference type="AlphaFoldDB" id="A0A6V7Q787"/>
<feature type="region of interest" description="Disordered" evidence="8">
    <location>
        <begin position="1"/>
        <end position="47"/>
    </location>
</feature>
<evidence type="ECO:0000256" key="3">
    <source>
        <dbReference type="ARBA" id="ARBA00023015"/>
    </source>
</evidence>
<sequence length="274" mass="29375">MAVGRGGQINNRPTLNAPTVQPPYGPSRVPCTGLQNGQMAGHGPLPEARNLNSAGVGYGGQTIAAGNTSSVGYPYNGSIGVGFGGFTCDPTDVAGVRVGSSVVAAGPMEGMGGSGDRGKRLVYELEEVVAERRTRRKVKNRESAARSRARKQAYVITMEAERDRLQGENSRLRLREQRLLKEKPEEVHFSHTPLLDSNFRRRSMSAITNTPISVWLLGATGGAVDCPALQELLLVTAEETCSPPPSRQPTNDHRPPPVPFRASVPLLEKGKREG</sequence>
<name>A0A6V7Q787_ANACO</name>
<keyword evidence="4" id="KW-0238">DNA-binding</keyword>
<dbReference type="GO" id="GO:0003700">
    <property type="term" value="F:DNA-binding transcription factor activity"/>
    <property type="evidence" value="ECO:0007669"/>
    <property type="project" value="InterPro"/>
</dbReference>
<organism evidence="10">
    <name type="scientific">Ananas comosus var. bracteatus</name>
    <name type="common">red pineapple</name>
    <dbReference type="NCBI Taxonomy" id="296719"/>
    <lineage>
        <taxon>Eukaryota</taxon>
        <taxon>Viridiplantae</taxon>
        <taxon>Streptophyta</taxon>
        <taxon>Embryophyta</taxon>
        <taxon>Tracheophyta</taxon>
        <taxon>Spermatophyta</taxon>
        <taxon>Magnoliopsida</taxon>
        <taxon>Liliopsida</taxon>
        <taxon>Poales</taxon>
        <taxon>Bromeliaceae</taxon>
        <taxon>Bromelioideae</taxon>
        <taxon>Ananas</taxon>
    </lineage>
</organism>
<dbReference type="GO" id="GO:0009738">
    <property type="term" value="P:abscisic acid-activated signaling pathway"/>
    <property type="evidence" value="ECO:0007669"/>
    <property type="project" value="UniProtKB-KW"/>
</dbReference>
<evidence type="ECO:0000256" key="2">
    <source>
        <dbReference type="ARBA" id="ARBA00022682"/>
    </source>
</evidence>
<dbReference type="GO" id="GO:0005634">
    <property type="term" value="C:nucleus"/>
    <property type="evidence" value="ECO:0007669"/>
    <property type="project" value="UniProtKB-SubCell"/>
</dbReference>
<protein>
    <recommendedName>
        <fullName evidence="9">BZIP domain-containing protein</fullName>
    </recommendedName>
</protein>
<feature type="region of interest" description="Disordered" evidence="8">
    <location>
        <begin position="240"/>
        <end position="274"/>
    </location>
</feature>
<accession>A0A6V7Q787</accession>
<dbReference type="EMBL" id="LR862133">
    <property type="protein sequence ID" value="CAD1838992.1"/>
    <property type="molecule type" value="Genomic_DNA"/>
</dbReference>
<dbReference type="PANTHER" id="PTHR22952:SF175">
    <property type="entry name" value="PROTEIN ABSCISIC ACID-INSENSITIVE 5"/>
    <property type="match status" value="1"/>
</dbReference>
<evidence type="ECO:0000256" key="4">
    <source>
        <dbReference type="ARBA" id="ARBA00023125"/>
    </source>
</evidence>
<dbReference type="PROSITE" id="PS00036">
    <property type="entry name" value="BZIP_BASIC"/>
    <property type="match status" value="1"/>
</dbReference>
<reference evidence="10" key="1">
    <citation type="submission" date="2020-07" db="EMBL/GenBank/DDBJ databases">
        <authorList>
            <person name="Lin J."/>
        </authorList>
    </citation>
    <scope>NUCLEOTIDE SEQUENCE</scope>
</reference>
<dbReference type="Pfam" id="PF00170">
    <property type="entry name" value="bZIP_1"/>
    <property type="match status" value="1"/>
</dbReference>
<dbReference type="GO" id="GO:0045893">
    <property type="term" value="P:positive regulation of DNA-templated transcription"/>
    <property type="evidence" value="ECO:0007669"/>
    <property type="project" value="InterPro"/>
</dbReference>
<dbReference type="SUPFAM" id="SSF57959">
    <property type="entry name" value="Leucine zipper domain"/>
    <property type="match status" value="1"/>
</dbReference>
<feature type="domain" description="BZIP" evidence="9">
    <location>
        <begin position="130"/>
        <end position="182"/>
    </location>
</feature>
<dbReference type="CDD" id="cd14707">
    <property type="entry name" value="bZIP_plant_BZIP46"/>
    <property type="match status" value="1"/>
</dbReference>
<dbReference type="InterPro" id="IPR004827">
    <property type="entry name" value="bZIP"/>
</dbReference>
<dbReference type="Gene3D" id="1.20.5.170">
    <property type="match status" value="1"/>
</dbReference>
<dbReference type="PANTHER" id="PTHR22952">
    <property type="entry name" value="CAMP-RESPONSE ELEMENT BINDING PROTEIN-RELATED"/>
    <property type="match status" value="1"/>
</dbReference>
<proteinExistence type="predicted"/>
<dbReference type="InterPro" id="IPR046347">
    <property type="entry name" value="bZIP_sf"/>
</dbReference>
<feature type="coiled-coil region" evidence="7">
    <location>
        <begin position="155"/>
        <end position="182"/>
    </location>
</feature>